<feature type="region of interest" description="Disordered" evidence="2">
    <location>
        <begin position="371"/>
        <end position="398"/>
    </location>
</feature>
<dbReference type="InterPro" id="IPR051254">
    <property type="entry name" value="PPP1R15"/>
</dbReference>
<dbReference type="AlphaFoldDB" id="A0A4W5JQC0"/>
<comment type="similarity">
    <text evidence="1">Belongs to the PPP1R15 family.</text>
</comment>
<dbReference type="GO" id="GO:0034976">
    <property type="term" value="P:response to endoplasmic reticulum stress"/>
    <property type="evidence" value="ECO:0007669"/>
    <property type="project" value="TreeGrafter"/>
</dbReference>
<evidence type="ECO:0000256" key="1">
    <source>
        <dbReference type="ARBA" id="ARBA00010161"/>
    </source>
</evidence>
<dbReference type="PANTHER" id="PTHR16489:SF11">
    <property type="entry name" value="PROTEIN PHOSPHATASE 1 REGULATORY SUBUNIT 15B"/>
    <property type="match status" value="1"/>
</dbReference>
<dbReference type="Proteomes" id="UP000314982">
    <property type="component" value="Unassembled WGS sequence"/>
</dbReference>
<sequence>MDIAQEKMASSVDFRKSSHRTAMERFGDGGMALLPWTKHVLTVLWEQLRVLVHVIYYSLLAVFQMFRFEVHLRITDETGQHVQHMTTAANPAESFLFSSLFDSEESVMLAGSNPLSNFCGDVGDSFSGNSHAGSLLSSLRAEELCYGLVDDFVSRTTMDSEDGLCLGLHPSWKLGFPGDWNLFMSSTDSSSSSDEMCCKNKEKVFDFKPKHDTTEDDMDLNWGKEDDRNMGEFDSEDSKALWESLSISSDPYNPFSFSACISSYSNMGETKNEDCLGSRLECNLSSRPGEELQETCGGVNFWSSRSDSESSWGSSEGSCADLDKEESERLWELFTSPTDPYNPLCFTASVVSSIPHTDKALTHSHVTERASVMASCSSDTERKSVGPSSSEDDEEQQLWRSLSQNDDLYHPLNFRACLQRSPKTTEPPAFSTKDPLTPQSYPTQTPPGQAKQRGTKSPQTTRPTKPCLPKRPLKQHCHPATTLVPWKRPEAKVTQEDKDNCPLKKVRFSPLVQVHVMRTWPFARQVSRKGPWEELARDRGRFRRRIQEAEQAIGYCFSHSHREKIWANLLSISSSATPLVHKLRT</sequence>
<dbReference type="GO" id="GO:0000164">
    <property type="term" value="C:protein phosphatase type 1 complex"/>
    <property type="evidence" value="ECO:0007669"/>
    <property type="project" value="TreeGrafter"/>
</dbReference>
<keyword evidence="5" id="KW-1185">Reference proteome</keyword>
<dbReference type="InterPro" id="IPR019523">
    <property type="entry name" value="Prot_Pase1_reg-su15A/B_C"/>
</dbReference>
<feature type="region of interest" description="Disordered" evidence="2">
    <location>
        <begin position="420"/>
        <end position="474"/>
    </location>
</feature>
<evidence type="ECO:0000256" key="2">
    <source>
        <dbReference type="SAM" id="MobiDB-lite"/>
    </source>
</evidence>
<organism evidence="4 5">
    <name type="scientific">Hucho hucho</name>
    <name type="common">huchen</name>
    <dbReference type="NCBI Taxonomy" id="62062"/>
    <lineage>
        <taxon>Eukaryota</taxon>
        <taxon>Metazoa</taxon>
        <taxon>Chordata</taxon>
        <taxon>Craniata</taxon>
        <taxon>Vertebrata</taxon>
        <taxon>Euteleostomi</taxon>
        <taxon>Actinopterygii</taxon>
        <taxon>Neopterygii</taxon>
        <taxon>Teleostei</taxon>
        <taxon>Protacanthopterygii</taxon>
        <taxon>Salmoniformes</taxon>
        <taxon>Salmonidae</taxon>
        <taxon>Salmoninae</taxon>
        <taxon>Hucho</taxon>
    </lineage>
</organism>
<dbReference type="GO" id="GO:0005783">
    <property type="term" value="C:endoplasmic reticulum"/>
    <property type="evidence" value="ECO:0007669"/>
    <property type="project" value="TreeGrafter"/>
</dbReference>
<feature type="domain" description="Protein phosphatase 1 regulatory subunit 15A/B C-terminal" evidence="3">
    <location>
        <begin position="526"/>
        <end position="568"/>
    </location>
</feature>
<dbReference type="Pfam" id="PF10488">
    <property type="entry name" value="PP1c_bdg"/>
    <property type="match status" value="1"/>
</dbReference>
<accession>A0A4W5JQC0</accession>
<reference evidence="4" key="2">
    <citation type="submission" date="2025-08" db="UniProtKB">
        <authorList>
            <consortium name="Ensembl"/>
        </authorList>
    </citation>
    <scope>IDENTIFICATION</scope>
</reference>
<dbReference type="GeneTree" id="ENSGT00940000154404"/>
<feature type="compositionally biased region" description="Polar residues" evidence="2">
    <location>
        <begin position="437"/>
        <end position="447"/>
    </location>
</feature>
<dbReference type="PANTHER" id="PTHR16489">
    <property type="entry name" value="GH11727P"/>
    <property type="match status" value="1"/>
</dbReference>
<reference evidence="4" key="3">
    <citation type="submission" date="2025-09" db="UniProtKB">
        <authorList>
            <consortium name="Ensembl"/>
        </authorList>
    </citation>
    <scope>IDENTIFICATION</scope>
</reference>
<evidence type="ECO:0000259" key="3">
    <source>
        <dbReference type="Pfam" id="PF10488"/>
    </source>
</evidence>
<dbReference type="GO" id="GO:0051246">
    <property type="term" value="P:regulation of protein metabolic process"/>
    <property type="evidence" value="ECO:0007669"/>
    <property type="project" value="UniProtKB-ARBA"/>
</dbReference>
<evidence type="ECO:0000313" key="4">
    <source>
        <dbReference type="Ensembl" id="ENSHHUP00000001959.1"/>
    </source>
</evidence>
<dbReference type="GO" id="GO:0019888">
    <property type="term" value="F:protein phosphatase regulator activity"/>
    <property type="evidence" value="ECO:0007669"/>
    <property type="project" value="TreeGrafter"/>
</dbReference>
<name>A0A4W5JQC0_9TELE</name>
<protein>
    <submittedName>
        <fullName evidence="4">Protein phosphatase 1, regulatory subunit 15B</fullName>
    </submittedName>
</protein>
<reference evidence="5" key="1">
    <citation type="submission" date="2018-06" db="EMBL/GenBank/DDBJ databases">
        <title>Genome assembly of Danube salmon.</title>
        <authorList>
            <person name="Macqueen D.J."/>
            <person name="Gundappa M.K."/>
        </authorList>
    </citation>
    <scope>NUCLEOTIDE SEQUENCE [LARGE SCALE GENOMIC DNA]</scope>
</reference>
<proteinExistence type="inferred from homology"/>
<evidence type="ECO:0000313" key="5">
    <source>
        <dbReference type="Proteomes" id="UP000314982"/>
    </source>
</evidence>
<dbReference type="STRING" id="62062.ENSHHUP00000001959"/>
<dbReference type="Ensembl" id="ENSHHUT00000002030.1">
    <property type="protein sequence ID" value="ENSHHUP00000001959.1"/>
    <property type="gene ID" value="ENSHHUG00000001283.1"/>
</dbReference>